<name>A0A679JDL2_9HYPH</name>
<gene>
    <name evidence="1" type="ORF">MBLL_00816</name>
</gene>
<sequence length="160" mass="18340">MPVLTDRQRIELAIPAYLLYTLTLAPGVFVPAAPELAERAEGDVSELRRNLQVAYLEPFADLTPSKGQALIRRLDRLRRQTITDFYDRPALSLMLIHWCFLADLTDREVLILWEGSAMDQAMRKLRPMCDHGFEDQGEVVEAQEQARVLLSRLQAEGLYR</sequence>
<dbReference type="EMBL" id="LR743510">
    <property type="protein sequence ID" value="CAA2137765.1"/>
    <property type="molecule type" value="Genomic_DNA"/>
</dbReference>
<evidence type="ECO:0000313" key="1">
    <source>
        <dbReference type="EMBL" id="CAA2137765.1"/>
    </source>
</evidence>
<proteinExistence type="predicted"/>
<dbReference type="AlphaFoldDB" id="A0A679JDL2"/>
<dbReference type="RefSeq" id="WP_339159442.1">
    <property type="nucleotide sequence ID" value="NZ_LR743510.1"/>
</dbReference>
<geneLocation type="plasmid" evidence="1">
    <name>1</name>
</geneLocation>
<keyword evidence="1" id="KW-0614">Plasmid</keyword>
<accession>A0A679JDL2</accession>
<reference evidence="1" key="1">
    <citation type="submission" date="2019-12" db="EMBL/GenBank/DDBJ databases">
        <authorList>
            <person name="Cremers G."/>
        </authorList>
    </citation>
    <scope>NUCLEOTIDE SEQUENCE</scope>
    <source>
        <strain evidence="1">Mbul2</strain>
        <plasmid evidence="1">1</plasmid>
    </source>
</reference>
<protein>
    <submittedName>
        <fullName evidence="1">Uncharacterized protein</fullName>
    </submittedName>
</protein>
<organism evidence="1">
    <name type="scientific">Methylobacterium bullatum</name>
    <dbReference type="NCBI Taxonomy" id="570505"/>
    <lineage>
        <taxon>Bacteria</taxon>
        <taxon>Pseudomonadati</taxon>
        <taxon>Pseudomonadota</taxon>
        <taxon>Alphaproteobacteria</taxon>
        <taxon>Hyphomicrobiales</taxon>
        <taxon>Methylobacteriaceae</taxon>
        <taxon>Methylobacterium</taxon>
    </lineage>
</organism>